<keyword evidence="1" id="KW-0677">Repeat</keyword>
<dbReference type="PANTHER" id="PTHR23155">
    <property type="entry name" value="DISEASE RESISTANCE PROTEIN RP"/>
    <property type="match status" value="1"/>
</dbReference>
<keyword evidence="9" id="KW-1185">Reference proteome</keyword>
<dbReference type="CDD" id="cd14798">
    <property type="entry name" value="RX-CC_like"/>
    <property type="match status" value="1"/>
</dbReference>
<dbReference type="InterPro" id="IPR027417">
    <property type="entry name" value="P-loop_NTPase"/>
</dbReference>
<feature type="domain" description="Disease resistance N-terminal" evidence="5">
    <location>
        <begin position="7"/>
        <end position="96"/>
    </location>
</feature>
<evidence type="ECO:0008006" key="10">
    <source>
        <dbReference type="Google" id="ProtNLM"/>
    </source>
</evidence>
<comment type="caution">
    <text evidence="8">The sequence shown here is derived from an EMBL/GenBank/DDBJ whole genome shotgun (WGS) entry which is preliminary data.</text>
</comment>
<dbReference type="InterPro" id="IPR058922">
    <property type="entry name" value="WHD_DRP"/>
</dbReference>
<dbReference type="InterPro" id="IPR041118">
    <property type="entry name" value="Rx_N"/>
</dbReference>
<evidence type="ECO:0000256" key="3">
    <source>
        <dbReference type="ARBA" id="ARBA00022821"/>
    </source>
</evidence>
<evidence type="ECO:0000256" key="2">
    <source>
        <dbReference type="ARBA" id="ARBA00022741"/>
    </source>
</evidence>
<dbReference type="InterPro" id="IPR038005">
    <property type="entry name" value="RX-like_CC"/>
</dbReference>
<evidence type="ECO:0000256" key="1">
    <source>
        <dbReference type="ARBA" id="ARBA00022737"/>
    </source>
</evidence>
<evidence type="ECO:0000259" key="4">
    <source>
        <dbReference type="Pfam" id="PF00931"/>
    </source>
</evidence>
<evidence type="ECO:0000259" key="5">
    <source>
        <dbReference type="Pfam" id="PF18052"/>
    </source>
</evidence>
<dbReference type="InterPro" id="IPR055414">
    <property type="entry name" value="LRR_R13L4/SHOC2-like"/>
</dbReference>
<evidence type="ECO:0000259" key="6">
    <source>
        <dbReference type="Pfam" id="PF23559"/>
    </source>
</evidence>
<feature type="domain" description="NB-ARC" evidence="4">
    <location>
        <begin position="182"/>
        <end position="360"/>
    </location>
</feature>
<organism evidence="8 9">
    <name type="scientific">Hibiscus sabdariffa</name>
    <name type="common">roselle</name>
    <dbReference type="NCBI Taxonomy" id="183260"/>
    <lineage>
        <taxon>Eukaryota</taxon>
        <taxon>Viridiplantae</taxon>
        <taxon>Streptophyta</taxon>
        <taxon>Embryophyta</taxon>
        <taxon>Tracheophyta</taxon>
        <taxon>Spermatophyta</taxon>
        <taxon>Magnoliopsida</taxon>
        <taxon>eudicotyledons</taxon>
        <taxon>Gunneridae</taxon>
        <taxon>Pentapetalae</taxon>
        <taxon>rosids</taxon>
        <taxon>malvids</taxon>
        <taxon>Malvales</taxon>
        <taxon>Malvaceae</taxon>
        <taxon>Malvoideae</taxon>
        <taxon>Hibiscus</taxon>
    </lineage>
</organism>
<feature type="domain" description="Disease resistance R13L4/SHOC-2-like LRR" evidence="7">
    <location>
        <begin position="563"/>
        <end position="888"/>
    </location>
</feature>
<dbReference type="Pfam" id="PF18052">
    <property type="entry name" value="Rx_N"/>
    <property type="match status" value="1"/>
</dbReference>
<dbReference type="Gene3D" id="1.20.5.4130">
    <property type="match status" value="1"/>
</dbReference>
<dbReference type="Proteomes" id="UP001472677">
    <property type="component" value="Unassembled WGS sequence"/>
</dbReference>
<dbReference type="Pfam" id="PF23598">
    <property type="entry name" value="LRR_14"/>
    <property type="match status" value="1"/>
</dbReference>
<feature type="domain" description="Disease resistance protein winged helix" evidence="6">
    <location>
        <begin position="446"/>
        <end position="517"/>
    </location>
</feature>
<gene>
    <name evidence="8" type="ORF">V6N12_053627</name>
</gene>
<dbReference type="Gene3D" id="1.10.8.430">
    <property type="entry name" value="Helical domain of apoptotic protease-activating factors"/>
    <property type="match status" value="1"/>
</dbReference>
<dbReference type="InterPro" id="IPR036388">
    <property type="entry name" value="WH-like_DNA-bd_sf"/>
</dbReference>
<dbReference type="InterPro" id="IPR032675">
    <property type="entry name" value="LRR_dom_sf"/>
</dbReference>
<evidence type="ECO:0000259" key="7">
    <source>
        <dbReference type="Pfam" id="PF23598"/>
    </source>
</evidence>
<reference evidence="8 9" key="1">
    <citation type="journal article" date="2024" name="G3 (Bethesda)">
        <title>Genome assembly of Hibiscus sabdariffa L. provides insights into metabolisms of medicinal natural products.</title>
        <authorList>
            <person name="Kim T."/>
        </authorList>
    </citation>
    <scope>NUCLEOTIDE SEQUENCE [LARGE SCALE GENOMIC DNA]</scope>
    <source>
        <strain evidence="8">TK-2024</strain>
        <tissue evidence="8">Old leaves</tissue>
    </source>
</reference>
<dbReference type="InterPro" id="IPR042197">
    <property type="entry name" value="Apaf_helical"/>
</dbReference>
<accession>A0ABR2D9U6</accession>
<dbReference type="Gene3D" id="3.80.10.10">
    <property type="entry name" value="Ribonuclease Inhibitor"/>
    <property type="match status" value="1"/>
</dbReference>
<dbReference type="PANTHER" id="PTHR23155:SF1205">
    <property type="entry name" value="DISEASE RESISTANCE PROTEIN RPM1"/>
    <property type="match status" value="1"/>
</dbReference>
<evidence type="ECO:0000313" key="9">
    <source>
        <dbReference type="Proteomes" id="UP001472677"/>
    </source>
</evidence>
<keyword evidence="3" id="KW-0611">Plant defense</keyword>
<dbReference type="Pfam" id="PF23559">
    <property type="entry name" value="WHD_DRP"/>
    <property type="match status" value="1"/>
</dbReference>
<dbReference type="SUPFAM" id="SSF52058">
    <property type="entry name" value="L domain-like"/>
    <property type="match status" value="1"/>
</dbReference>
<keyword evidence="2" id="KW-0547">Nucleotide-binding</keyword>
<protein>
    <recommendedName>
        <fullName evidence="10">Disease resistance protein RPM1-like</fullName>
    </recommendedName>
</protein>
<dbReference type="PRINTS" id="PR00364">
    <property type="entry name" value="DISEASERSIST"/>
</dbReference>
<dbReference type="Pfam" id="PF00931">
    <property type="entry name" value="NB-ARC"/>
    <property type="match status" value="1"/>
</dbReference>
<dbReference type="Gene3D" id="1.10.10.10">
    <property type="entry name" value="Winged helix-like DNA-binding domain superfamily/Winged helix DNA-binding domain"/>
    <property type="match status" value="1"/>
</dbReference>
<proteinExistence type="predicted"/>
<sequence>MELSSSVQLITDKVLSILGNEASLLREIGTEIDEIMLELNAMKAFLEDSHRRLAAVPCKETDSHWIASVRDAVYQVEDVVDEFVYHFNKQQQWRGRPSRFFLKLIHFPKNLLFRRSVAVKLRDVNKKIKSIAERSHRYRVSRLDSGNSDKQIGGPDYLHNWVKNLSESSLFFKDDDLVGIDKAQRRLLGWLMDQEPQRTVISVVGMGGLGKTSLAANTFNKQVVKQHFDCCVWITVSQQYVVKELFKSMINDLCDKMKESFDSVINLDTMNYRDLVETLVKFLQPRRYLLVIDDVWSTNFWQDISIALPDNKKGSRILLTTRREDVASFEFGVVKHILPLKALPVDESWALFCKKAFVAKHGQCPPYLESSARKLVAKCEGLPLAIVALGGLMASKNSMAEWNGIYENLNWELTENDIFERLKYISLLSYHDLPYRPKQCFLYCCIFPEDCVIKRKRLIRLWMAEGFVEPLGEVIPEVVAERYLTELICRGLLQVVRRNGPGRPKACKMHDILRELALSISKSEKFVGKSYGKEVEDDGIRRWSIEAKEKEMKAAGKAALSRIRSLLVFAVDETSKSSFSRLPSGFRLLRVLDLEDTPINELPDELVDLFNLRYLNLTRTQVKELPKSVGKLYNLQSLNIRESRIEQLPAGIVKLKNLRHLIAYRYNVNRMAFDYGFGTVVPSNICLLNNLQVLTFVEARGNFIKHLSKMTQLRRLNVGNVKESDEKNLCLAIAKMRHLQYLMVKSCNEDEQVKMDALESAPPFLEKLVLAGKLEKIPHWFNSLYSLTCLYLHWSRLRDDFLPHIQALPNLGHLTMLNAYEGERLSFLEGFRKLKILRIRRCPPLKEIVISEGVMSGLEELEIVECQEFMTMPHGWETLADLKQVYLREVSAGLIEKIGGSEEMNRSTTTAIMLSRQEGDEGVFDIKRWR</sequence>
<dbReference type="InterPro" id="IPR002182">
    <property type="entry name" value="NB-ARC"/>
</dbReference>
<dbReference type="EMBL" id="JBBPBM010000034">
    <property type="protein sequence ID" value="KAK8532181.1"/>
    <property type="molecule type" value="Genomic_DNA"/>
</dbReference>
<name>A0ABR2D9U6_9ROSI</name>
<dbReference type="SUPFAM" id="SSF52540">
    <property type="entry name" value="P-loop containing nucleoside triphosphate hydrolases"/>
    <property type="match status" value="1"/>
</dbReference>
<evidence type="ECO:0000313" key="8">
    <source>
        <dbReference type="EMBL" id="KAK8532181.1"/>
    </source>
</evidence>
<dbReference type="InterPro" id="IPR044974">
    <property type="entry name" value="Disease_R_plants"/>
</dbReference>
<dbReference type="Gene3D" id="3.40.50.300">
    <property type="entry name" value="P-loop containing nucleotide triphosphate hydrolases"/>
    <property type="match status" value="1"/>
</dbReference>